<evidence type="ECO:0000256" key="1">
    <source>
        <dbReference type="SAM" id="MobiDB-lite"/>
    </source>
</evidence>
<gene>
    <name evidence="2" type="ORF">SAMN04489719_1819</name>
</gene>
<dbReference type="EMBL" id="LT629734">
    <property type="protein sequence ID" value="SDS22016.1"/>
    <property type="molecule type" value="Genomic_DNA"/>
</dbReference>
<sequence>MLGLGVLVLIAALVALLVWRPWEGADAPQSPAASETPDAASEAPQPSETPEPTQSQPFTPIGGDPSAAASAPCEPEQIRLTPQTDRSIYSGDDPVRLSFTIENTGEAACALNAGTSVQEYEIRTGDEVVYRWTDCATDVSDNVVALQPGAPQSTVPIEWDRTRSSSDACSGEGQPVTAGGAAYWLSVSVGEYTSQDERQFILE</sequence>
<dbReference type="Proteomes" id="UP000199649">
    <property type="component" value="Chromosome I"/>
</dbReference>
<reference evidence="3" key="1">
    <citation type="submission" date="2016-10" db="EMBL/GenBank/DDBJ databases">
        <authorList>
            <person name="Varghese N."/>
            <person name="Submissions S."/>
        </authorList>
    </citation>
    <scope>NUCLEOTIDE SEQUENCE [LARGE SCALE GENOMIC DNA]</scope>
    <source>
        <strain evidence="3">DSM 22965</strain>
    </source>
</reference>
<name>A0A1H1QF15_9MICO</name>
<organism evidence="2 3">
    <name type="scientific">Agrococcus carbonis</name>
    <dbReference type="NCBI Taxonomy" id="684552"/>
    <lineage>
        <taxon>Bacteria</taxon>
        <taxon>Bacillati</taxon>
        <taxon>Actinomycetota</taxon>
        <taxon>Actinomycetes</taxon>
        <taxon>Micrococcales</taxon>
        <taxon>Microbacteriaceae</taxon>
        <taxon>Agrococcus</taxon>
    </lineage>
</organism>
<keyword evidence="3" id="KW-1185">Reference proteome</keyword>
<evidence type="ECO:0000313" key="3">
    <source>
        <dbReference type="Proteomes" id="UP000199649"/>
    </source>
</evidence>
<protein>
    <recommendedName>
        <fullName evidence="4">DUF4232 domain-containing protein</fullName>
    </recommendedName>
</protein>
<evidence type="ECO:0000313" key="2">
    <source>
        <dbReference type="EMBL" id="SDS22016.1"/>
    </source>
</evidence>
<evidence type="ECO:0008006" key="4">
    <source>
        <dbReference type="Google" id="ProtNLM"/>
    </source>
</evidence>
<feature type="region of interest" description="Disordered" evidence="1">
    <location>
        <begin position="25"/>
        <end position="73"/>
    </location>
</feature>
<dbReference type="STRING" id="684552.SAMN04489719_1819"/>
<proteinExistence type="predicted"/>
<dbReference type="AlphaFoldDB" id="A0A1H1QF15"/>
<accession>A0A1H1QF15</accession>
<feature type="compositionally biased region" description="Polar residues" evidence="1">
    <location>
        <begin position="44"/>
        <end position="58"/>
    </location>
</feature>